<feature type="domain" description="Histidine kinase" evidence="14">
    <location>
        <begin position="663"/>
        <end position="878"/>
    </location>
</feature>
<keyword evidence="11" id="KW-0902">Two-component regulatory system</keyword>
<dbReference type="SUPFAM" id="SSF55781">
    <property type="entry name" value="GAF domain-like"/>
    <property type="match status" value="1"/>
</dbReference>
<keyword evidence="10 13" id="KW-1133">Transmembrane helix</keyword>
<dbReference type="Pfam" id="PF00512">
    <property type="entry name" value="HisKA"/>
    <property type="match status" value="1"/>
</dbReference>
<dbReference type="Pfam" id="PF13493">
    <property type="entry name" value="DUF4118"/>
    <property type="match status" value="1"/>
</dbReference>
<comment type="subcellular location">
    <subcellularLocation>
        <location evidence="2">Membrane</location>
        <topology evidence="2">Multi-pass membrane protein</topology>
    </subcellularLocation>
</comment>
<dbReference type="Gene3D" id="3.40.50.300">
    <property type="entry name" value="P-loop containing nucleotide triphosphate hydrolases"/>
    <property type="match status" value="1"/>
</dbReference>
<proteinExistence type="predicted"/>
<dbReference type="InterPro" id="IPR036097">
    <property type="entry name" value="HisK_dim/P_sf"/>
</dbReference>
<evidence type="ECO:0000256" key="13">
    <source>
        <dbReference type="SAM" id="Phobius"/>
    </source>
</evidence>
<dbReference type="InterPro" id="IPR003852">
    <property type="entry name" value="Sig_transdc_His_kinase_KdpD_N"/>
</dbReference>
<keyword evidence="6 13" id="KW-0812">Transmembrane</keyword>
<dbReference type="InterPro" id="IPR038318">
    <property type="entry name" value="KdpD_sf"/>
</dbReference>
<evidence type="ECO:0000256" key="5">
    <source>
        <dbReference type="ARBA" id="ARBA00022679"/>
    </source>
</evidence>
<name>A0A3A9JI93_9PROT</name>
<dbReference type="Gene3D" id="1.10.287.130">
    <property type="match status" value="1"/>
</dbReference>
<dbReference type="Pfam" id="PF02702">
    <property type="entry name" value="KdpD"/>
    <property type="match status" value="1"/>
</dbReference>
<keyword evidence="4" id="KW-0597">Phosphoprotein</keyword>
<evidence type="ECO:0000256" key="3">
    <source>
        <dbReference type="ARBA" id="ARBA00012438"/>
    </source>
</evidence>
<dbReference type="SMART" id="SM00388">
    <property type="entry name" value="HisKA"/>
    <property type="match status" value="1"/>
</dbReference>
<dbReference type="Pfam" id="PF13492">
    <property type="entry name" value="GAF_3"/>
    <property type="match status" value="1"/>
</dbReference>
<dbReference type="InterPro" id="IPR004358">
    <property type="entry name" value="Sig_transdc_His_kin-like_C"/>
</dbReference>
<dbReference type="Gene3D" id="3.30.450.40">
    <property type="match status" value="1"/>
</dbReference>
<dbReference type="EMBL" id="RFLX01000006">
    <property type="protein sequence ID" value="RMI25131.1"/>
    <property type="molecule type" value="Genomic_DNA"/>
</dbReference>
<dbReference type="InterPro" id="IPR005467">
    <property type="entry name" value="His_kinase_dom"/>
</dbReference>
<evidence type="ECO:0000313" key="16">
    <source>
        <dbReference type="EMBL" id="RMI25131.1"/>
    </source>
</evidence>
<dbReference type="RefSeq" id="WP_120639026.1">
    <property type="nucleotide sequence ID" value="NZ_RAQU01000087.1"/>
</dbReference>
<keyword evidence="5" id="KW-0808">Transferase</keyword>
<keyword evidence="7" id="KW-0547">Nucleotide-binding</keyword>
<dbReference type="InParanoid" id="A0A3A9JI93"/>
<dbReference type="CDD" id="cd00075">
    <property type="entry name" value="HATPase"/>
    <property type="match status" value="1"/>
</dbReference>
<evidence type="ECO:0000256" key="7">
    <source>
        <dbReference type="ARBA" id="ARBA00022741"/>
    </source>
</evidence>
<dbReference type="InterPro" id="IPR003018">
    <property type="entry name" value="GAF"/>
</dbReference>
<evidence type="ECO:0000256" key="12">
    <source>
        <dbReference type="ARBA" id="ARBA00023136"/>
    </source>
</evidence>
<dbReference type="SUPFAM" id="SSF55874">
    <property type="entry name" value="ATPase domain of HSP90 chaperone/DNA topoisomerase II/histidine kinase"/>
    <property type="match status" value="1"/>
</dbReference>
<dbReference type="PANTHER" id="PTHR45569">
    <property type="entry name" value="SENSOR PROTEIN KDPD"/>
    <property type="match status" value="1"/>
</dbReference>
<dbReference type="InterPro" id="IPR003594">
    <property type="entry name" value="HATPase_dom"/>
</dbReference>
<evidence type="ECO:0000256" key="4">
    <source>
        <dbReference type="ARBA" id="ARBA00022553"/>
    </source>
</evidence>
<dbReference type="FunFam" id="3.40.50.300:FF:000483">
    <property type="entry name" value="Sensor histidine kinase KdpD"/>
    <property type="match status" value="1"/>
</dbReference>
<dbReference type="InterPro" id="IPR014729">
    <property type="entry name" value="Rossmann-like_a/b/a_fold"/>
</dbReference>
<reference evidence="15 18" key="1">
    <citation type="submission" date="2018-09" db="EMBL/GenBank/DDBJ databases">
        <title>Roseomonas sp. nov., isolated from feces of Tibetan antelopes in the Qinghai-Tibet plateau, China.</title>
        <authorList>
            <person name="Tian Z."/>
        </authorList>
    </citation>
    <scope>NUCLEOTIDE SEQUENCE [LARGE SCALE GENOMIC DNA]</scope>
    <source>
        <strain evidence="16 17">Z23</strain>
        <strain evidence="15 18">Z24</strain>
    </source>
</reference>
<dbReference type="Pfam" id="PF02518">
    <property type="entry name" value="HATPase_c"/>
    <property type="match status" value="1"/>
</dbReference>
<dbReference type="SUPFAM" id="SSF52402">
    <property type="entry name" value="Adenine nucleotide alpha hydrolases-like"/>
    <property type="match status" value="1"/>
</dbReference>
<dbReference type="GO" id="GO:0005737">
    <property type="term" value="C:cytoplasm"/>
    <property type="evidence" value="ECO:0007669"/>
    <property type="project" value="UniProtKB-ARBA"/>
</dbReference>
<dbReference type="InterPro" id="IPR052023">
    <property type="entry name" value="Histidine_kinase_KdpD"/>
</dbReference>
<feature type="transmembrane region" description="Helical" evidence="13">
    <location>
        <begin position="469"/>
        <end position="489"/>
    </location>
</feature>
<dbReference type="Gene3D" id="1.20.120.620">
    <property type="entry name" value="Backbone structure of the membrane domain of e. Coli histidine kinase receptor kdpd"/>
    <property type="match status" value="1"/>
</dbReference>
<evidence type="ECO:0000256" key="1">
    <source>
        <dbReference type="ARBA" id="ARBA00000085"/>
    </source>
</evidence>
<dbReference type="InterPro" id="IPR029016">
    <property type="entry name" value="GAF-like_dom_sf"/>
</dbReference>
<dbReference type="Gene3D" id="3.40.50.620">
    <property type="entry name" value="HUPs"/>
    <property type="match status" value="1"/>
</dbReference>
<dbReference type="InterPro" id="IPR036890">
    <property type="entry name" value="HATPase_C_sf"/>
</dbReference>
<evidence type="ECO:0000256" key="6">
    <source>
        <dbReference type="ARBA" id="ARBA00022692"/>
    </source>
</evidence>
<gene>
    <name evidence="15" type="ORF">D6Z83_14620</name>
    <name evidence="16" type="ORF">EBE87_11040</name>
</gene>
<dbReference type="Gene3D" id="3.30.565.10">
    <property type="entry name" value="Histidine kinase-like ATPase, C-terminal domain"/>
    <property type="match status" value="1"/>
</dbReference>
<accession>A0A3A9JI93</accession>
<dbReference type="SUPFAM" id="SSF47384">
    <property type="entry name" value="Homodimeric domain of signal transducing histidine kinase"/>
    <property type="match status" value="1"/>
</dbReference>
<dbReference type="GO" id="GO:0005524">
    <property type="term" value="F:ATP binding"/>
    <property type="evidence" value="ECO:0007669"/>
    <property type="project" value="UniProtKB-KW"/>
</dbReference>
<dbReference type="GO" id="GO:0005886">
    <property type="term" value="C:plasma membrane"/>
    <property type="evidence" value="ECO:0007669"/>
    <property type="project" value="TreeGrafter"/>
</dbReference>
<evidence type="ECO:0000256" key="11">
    <source>
        <dbReference type="ARBA" id="ARBA00023012"/>
    </source>
</evidence>
<dbReference type="InterPro" id="IPR003661">
    <property type="entry name" value="HisK_dim/P_dom"/>
</dbReference>
<evidence type="ECO:0000256" key="10">
    <source>
        <dbReference type="ARBA" id="ARBA00022989"/>
    </source>
</evidence>
<dbReference type="InterPro" id="IPR025201">
    <property type="entry name" value="KdpD_TM"/>
</dbReference>
<evidence type="ECO:0000259" key="14">
    <source>
        <dbReference type="PROSITE" id="PS50109"/>
    </source>
</evidence>
<dbReference type="InterPro" id="IPR027417">
    <property type="entry name" value="P-loop_NTPase"/>
</dbReference>
<dbReference type="GO" id="GO:0000155">
    <property type="term" value="F:phosphorelay sensor kinase activity"/>
    <property type="evidence" value="ECO:0007669"/>
    <property type="project" value="InterPro"/>
</dbReference>
<dbReference type="PANTHER" id="PTHR45569:SF1">
    <property type="entry name" value="SENSOR PROTEIN KDPD"/>
    <property type="match status" value="1"/>
</dbReference>
<dbReference type="FunCoup" id="A0A3A9JI93">
    <property type="interactions" value="207"/>
</dbReference>
<protein>
    <recommendedName>
        <fullName evidence="3">histidine kinase</fullName>
        <ecNumber evidence="3">2.7.13.3</ecNumber>
    </recommendedName>
</protein>
<dbReference type="EC" id="2.7.13.3" evidence="3"/>
<evidence type="ECO:0000256" key="9">
    <source>
        <dbReference type="ARBA" id="ARBA00022840"/>
    </source>
</evidence>
<organism evidence="15 18">
    <name type="scientific">Teichococcus wenyumeiae</name>
    <dbReference type="NCBI Taxonomy" id="2478470"/>
    <lineage>
        <taxon>Bacteria</taxon>
        <taxon>Pseudomonadati</taxon>
        <taxon>Pseudomonadota</taxon>
        <taxon>Alphaproteobacteria</taxon>
        <taxon>Acetobacterales</taxon>
        <taxon>Roseomonadaceae</taxon>
        <taxon>Roseomonas</taxon>
    </lineage>
</organism>
<evidence type="ECO:0000313" key="18">
    <source>
        <dbReference type="Proteomes" id="UP000278036"/>
    </source>
</evidence>
<dbReference type="SMART" id="SM00387">
    <property type="entry name" value="HATPase_c"/>
    <property type="match status" value="1"/>
</dbReference>
<keyword evidence="9" id="KW-0067">ATP-binding</keyword>
<dbReference type="PROSITE" id="PS50109">
    <property type="entry name" value="HIS_KIN"/>
    <property type="match status" value="1"/>
</dbReference>
<sequence length="878" mass="94539">MHEPPQRPDPDTLLAIAQREGRGRLKVFLGAAPGVGKTYEMLSEARRIRESGADVVAGLVETHGRQDTAAQLGTLEVLPRRQIAYRGQMLDEFDLDAALERRPQVLIVDELAHTNAPGSRHPKRWQDVEELRDAGIEVWTAMNVQHLESLSEDVARITGIRVQETVPDHVLAGADSVELIDIPPTELLERMRQGKVYRPEQAARALKGFFREGNLAALRQIALRRTAERVDADVTGYMRAKAISGPWPSTDRVLALVGRDATAEDVVRQARRIADALHAPMMALHVEMMGAPGGLSPSPALRLAEQLGAEVETTAARDLPMAVLNHARSHNATHLVIGRGQPGFWRRLLGRTLTAALIRQASGFTLHLVPAPSTVTPRIRQEAMGLPHWAGWVAVPSLVALTSGLSLLADGLVPEGGIGMIYLAAVVALAALFGPVVAAAGALLAFLVWDFLFLMPRFTFAMSGIQEVMGGAIFFAVALLLAGTTGGLGRSVSMARARLFGMRRLVELSRKLGAATSKGDLLTTVAQEAATLAGRPACVLLPLDDEPVVRAARPVEAEPDAASMAAARWALSRGTRAGFATDALPSAEWQFRPMRTANGVVGLLGLQMAGVQTGELDAERDRALDALIDQAAIALERAHLMEEQARSAARAETEALRSALLASIGHDLRTPLTSIRGALETLRMSGQQLSEPVRQDLLTTAEEETIRLARYLGNVIDIVRLESGQVEPRREPVDIGDAVRTAAERAGRRTDRNIDCDIEKRLPTPRIDAALLEQVLANLLDNAAKFSEPGTKILVQARRLGAEVLIAVEDHGIGVPPDQLTQIFDPFFRVRRGDAAPAGSGLGLAICRGLVHAMGGRITAESPVREGHGTRMTVHLPA</sequence>
<evidence type="ECO:0000256" key="2">
    <source>
        <dbReference type="ARBA" id="ARBA00004141"/>
    </source>
</evidence>
<dbReference type="Proteomes" id="UP000278036">
    <property type="component" value="Unassembled WGS sequence"/>
</dbReference>
<dbReference type="Proteomes" id="UP000274097">
    <property type="component" value="Unassembled WGS sequence"/>
</dbReference>
<comment type="catalytic activity">
    <reaction evidence="1">
        <text>ATP + protein L-histidine = ADP + protein N-phospho-L-histidine.</text>
        <dbReference type="EC" id="2.7.13.3"/>
    </reaction>
</comment>
<evidence type="ECO:0000256" key="8">
    <source>
        <dbReference type="ARBA" id="ARBA00022777"/>
    </source>
</evidence>
<keyword evidence="12 13" id="KW-0472">Membrane</keyword>
<evidence type="ECO:0000313" key="15">
    <source>
        <dbReference type="EMBL" id="RKK03426.1"/>
    </source>
</evidence>
<dbReference type="PRINTS" id="PR00344">
    <property type="entry name" value="BCTRLSENSOR"/>
</dbReference>
<feature type="transmembrane region" description="Helical" evidence="13">
    <location>
        <begin position="421"/>
        <end position="449"/>
    </location>
</feature>
<dbReference type="CDD" id="cd00082">
    <property type="entry name" value="HisKA"/>
    <property type="match status" value="1"/>
</dbReference>
<dbReference type="EMBL" id="RAQU01000087">
    <property type="protein sequence ID" value="RKK03426.1"/>
    <property type="molecule type" value="Genomic_DNA"/>
</dbReference>
<dbReference type="OrthoDB" id="9806130at2"/>
<keyword evidence="8 15" id="KW-0418">Kinase</keyword>
<keyword evidence="17" id="KW-1185">Reference proteome</keyword>
<evidence type="ECO:0000313" key="17">
    <source>
        <dbReference type="Proteomes" id="UP000274097"/>
    </source>
</evidence>
<comment type="caution">
    <text evidence="15">The sequence shown here is derived from an EMBL/GenBank/DDBJ whole genome shotgun (WGS) entry which is preliminary data.</text>
</comment>
<dbReference type="AlphaFoldDB" id="A0A3A9JI93"/>